<name>A0A2S8BG82_9MYCO</name>
<comment type="caution">
    <text evidence="1">The sequence shown here is derived from an EMBL/GenBank/DDBJ whole genome shotgun (WGS) entry which is preliminary data.</text>
</comment>
<gene>
    <name evidence="1" type="ORF">C1Y40_04121</name>
</gene>
<dbReference type="Proteomes" id="UP000238296">
    <property type="component" value="Unassembled WGS sequence"/>
</dbReference>
<proteinExistence type="predicted"/>
<evidence type="ECO:0000313" key="1">
    <source>
        <dbReference type="EMBL" id="PQM45677.1"/>
    </source>
</evidence>
<evidence type="ECO:0000313" key="2">
    <source>
        <dbReference type="Proteomes" id="UP000238296"/>
    </source>
</evidence>
<sequence length="79" mass="8721">MTSLTPEALAALQSMLPKNPRDFAAGLRAPDTRIYSAEDGVKFAERVAQALHNTERFPVDVDWTREADGSLTIHVVPQE</sequence>
<accession>A0A2S8BG82</accession>
<protein>
    <submittedName>
        <fullName evidence="1">Uncharacterized protein</fullName>
    </submittedName>
</protein>
<dbReference type="AlphaFoldDB" id="A0A2S8BG82"/>
<organism evidence="1 2">
    <name type="scientific">Mycobacterium talmoniae</name>
    <dbReference type="NCBI Taxonomy" id="1858794"/>
    <lineage>
        <taxon>Bacteria</taxon>
        <taxon>Bacillati</taxon>
        <taxon>Actinomycetota</taxon>
        <taxon>Actinomycetes</taxon>
        <taxon>Mycobacteriales</taxon>
        <taxon>Mycobacteriaceae</taxon>
        <taxon>Mycobacterium</taxon>
    </lineage>
</organism>
<reference evidence="1 2" key="1">
    <citation type="journal article" date="2017" name="Int. J. Syst. Evol. Microbiol.">
        <title>Mycobacterium talmoniae sp. nov., a slowly growing mycobacterium isolated from human respiratory samples.</title>
        <authorList>
            <person name="Davidson R.M."/>
            <person name="DeGroote M.A."/>
            <person name="Marola J.L."/>
            <person name="Buss S."/>
            <person name="Jones V."/>
            <person name="McNeil M.R."/>
            <person name="Freifeld A.G."/>
            <person name="Elaine Epperson L."/>
            <person name="Hasan N.A."/>
            <person name="Jackson M."/>
            <person name="Iwen P.C."/>
            <person name="Salfinger M."/>
            <person name="Strong M."/>
        </authorList>
    </citation>
    <scope>NUCLEOTIDE SEQUENCE [LARGE SCALE GENOMIC DNA]</scope>
    <source>
        <strain evidence="1 2">ATCC BAA-2683</strain>
    </source>
</reference>
<dbReference type="EMBL" id="PPEA01000601">
    <property type="protein sequence ID" value="PQM45677.1"/>
    <property type="molecule type" value="Genomic_DNA"/>
</dbReference>